<dbReference type="Proteomes" id="UP000240527">
    <property type="component" value="Chromosome"/>
</dbReference>
<keyword evidence="3" id="KW-1185">Reference proteome</keyword>
<dbReference type="EMBL" id="CP027850">
    <property type="protein sequence ID" value="AVQ03521.1"/>
    <property type="molecule type" value="Genomic_DNA"/>
</dbReference>
<evidence type="ECO:0000313" key="3">
    <source>
        <dbReference type="Proteomes" id="UP000240527"/>
    </source>
</evidence>
<gene>
    <name evidence="2" type="ORF">B7G68_17710</name>
</gene>
<protein>
    <submittedName>
        <fullName evidence="2">Uncharacterized protein</fullName>
    </submittedName>
</protein>
<evidence type="ECO:0000313" key="2">
    <source>
        <dbReference type="EMBL" id="AVQ03521.1"/>
    </source>
</evidence>
<dbReference type="InterPro" id="IPR023562">
    <property type="entry name" value="ClpP/TepA"/>
</dbReference>
<sequence length="238" mass="25415">MRLLLALAALILSGAMSLAQAGTCEQRSPTVFVIMGEIDTALADCVTAKHAPTTRELIIDSPGGKVGPAMDIADRLSTSTDLTIRITGQCVSSCANYILPMARRMIAAPNAIIALHGGVDPAQVAKAPPAKAEALRSLSDKQRRFATRHGVPPGWLLYRTAEAPARTDGLDGRYRWPPANATLYLVEAPMLKSCLPWLDIGDYQAELEANRLLAKGIERLKRDGLVATGSIVCNGATW</sequence>
<feature type="chain" id="PRO_5047395986" evidence="1">
    <location>
        <begin position="22"/>
        <end position="238"/>
    </location>
</feature>
<accession>A0ABN5IWW0</accession>
<evidence type="ECO:0000256" key="1">
    <source>
        <dbReference type="SAM" id="SignalP"/>
    </source>
</evidence>
<dbReference type="SUPFAM" id="SSF52096">
    <property type="entry name" value="ClpP/crotonase"/>
    <property type="match status" value="1"/>
</dbReference>
<proteinExistence type="predicted"/>
<organism evidence="2 3">
    <name type="scientific">Caulobacter segnis</name>
    <dbReference type="NCBI Taxonomy" id="88688"/>
    <lineage>
        <taxon>Bacteria</taxon>
        <taxon>Pseudomonadati</taxon>
        <taxon>Pseudomonadota</taxon>
        <taxon>Alphaproteobacteria</taxon>
        <taxon>Caulobacterales</taxon>
        <taxon>Caulobacteraceae</taxon>
        <taxon>Caulobacter</taxon>
    </lineage>
</organism>
<keyword evidence="1" id="KW-0732">Signal</keyword>
<dbReference type="Gene3D" id="3.90.226.10">
    <property type="entry name" value="2-enoyl-CoA Hydratase, Chain A, domain 1"/>
    <property type="match status" value="1"/>
</dbReference>
<name>A0ABN5IWW0_9CAUL</name>
<dbReference type="InterPro" id="IPR029045">
    <property type="entry name" value="ClpP/crotonase-like_dom_sf"/>
</dbReference>
<reference evidence="2 3" key="1">
    <citation type="journal article" date="2015" name="Biotechnol. Bioeng.">
        <title>Genome sequence and phenotypic characterization of Caulobacter segnis.</title>
        <authorList>
            <person name="Patel S."/>
            <person name="Fletcher B."/>
            <person name="Scott D.C."/>
            <person name="Ely B."/>
        </authorList>
    </citation>
    <scope>NUCLEOTIDE SEQUENCE [LARGE SCALE GENOMIC DNA]</scope>
    <source>
        <strain evidence="2 3">TK0059</strain>
    </source>
</reference>
<feature type="signal peptide" evidence="1">
    <location>
        <begin position="1"/>
        <end position="21"/>
    </location>
</feature>
<dbReference type="Pfam" id="PF00574">
    <property type="entry name" value="CLP_protease"/>
    <property type="match status" value="1"/>
</dbReference>